<organism evidence="2 3">
    <name type="scientific">Nakamurella multipartita (strain ATCC 700099 / DSM 44233 / CIP 104796 / JCM 9543 / NBRC 105858 / Y-104)</name>
    <name type="common">Microsphaera multipartita</name>
    <dbReference type="NCBI Taxonomy" id="479431"/>
    <lineage>
        <taxon>Bacteria</taxon>
        <taxon>Bacillati</taxon>
        <taxon>Actinomycetota</taxon>
        <taxon>Actinomycetes</taxon>
        <taxon>Nakamurellales</taxon>
        <taxon>Nakamurellaceae</taxon>
        <taxon>Nakamurella</taxon>
    </lineage>
</organism>
<proteinExistence type="predicted"/>
<gene>
    <name evidence="2" type="ordered locus">Namu_3281</name>
</gene>
<keyword evidence="1" id="KW-1133">Transmembrane helix</keyword>
<evidence type="ECO:0000256" key="1">
    <source>
        <dbReference type="SAM" id="Phobius"/>
    </source>
</evidence>
<dbReference type="HOGENOM" id="CLU_2207287_0_0_11"/>
<feature type="transmembrane region" description="Helical" evidence="1">
    <location>
        <begin position="97"/>
        <end position="115"/>
    </location>
</feature>
<keyword evidence="1" id="KW-0472">Membrane</keyword>
<dbReference type="KEGG" id="nml:Namu_3281"/>
<dbReference type="InParanoid" id="C8XD08"/>
<evidence type="ECO:0000313" key="2">
    <source>
        <dbReference type="EMBL" id="ACV79611.1"/>
    </source>
</evidence>
<feature type="transmembrane region" description="Helical" evidence="1">
    <location>
        <begin position="68"/>
        <end position="85"/>
    </location>
</feature>
<keyword evidence="1" id="KW-0812">Transmembrane</keyword>
<dbReference type="EMBL" id="CP001737">
    <property type="protein sequence ID" value="ACV79611.1"/>
    <property type="molecule type" value="Genomic_DNA"/>
</dbReference>
<dbReference type="Proteomes" id="UP000002218">
    <property type="component" value="Chromosome"/>
</dbReference>
<feature type="transmembrane region" description="Helical" evidence="1">
    <location>
        <begin position="6"/>
        <end position="25"/>
    </location>
</feature>
<keyword evidence="3" id="KW-1185">Reference proteome</keyword>
<reference evidence="2 3" key="2">
    <citation type="journal article" date="2010" name="Stand. Genomic Sci.">
        <title>Complete genome sequence of Nakamurella multipartita type strain (Y-104).</title>
        <authorList>
            <person name="Tice H."/>
            <person name="Mayilraj S."/>
            <person name="Sims D."/>
            <person name="Lapidus A."/>
            <person name="Nolan M."/>
            <person name="Lucas S."/>
            <person name="Glavina Del Rio T."/>
            <person name="Copeland A."/>
            <person name="Cheng J.F."/>
            <person name="Meincke L."/>
            <person name="Bruce D."/>
            <person name="Goodwin L."/>
            <person name="Pitluck S."/>
            <person name="Ivanova N."/>
            <person name="Mavromatis K."/>
            <person name="Ovchinnikova G."/>
            <person name="Pati A."/>
            <person name="Chen A."/>
            <person name="Palaniappan K."/>
            <person name="Land M."/>
            <person name="Hauser L."/>
            <person name="Chang Y.J."/>
            <person name="Jeffries C.D."/>
            <person name="Detter J.C."/>
            <person name="Brettin T."/>
            <person name="Rohde M."/>
            <person name="Goker M."/>
            <person name="Bristow J."/>
            <person name="Eisen J.A."/>
            <person name="Markowitz V."/>
            <person name="Hugenholtz P."/>
            <person name="Kyrpides N.C."/>
            <person name="Klenk H.P."/>
            <person name="Chen F."/>
        </authorList>
    </citation>
    <scope>NUCLEOTIDE SEQUENCE [LARGE SCALE GENOMIC DNA]</scope>
    <source>
        <strain evidence="3">ATCC 700099 / DSM 44233 / CIP 104796 / JCM 9543 / NBRC 105858 / Y-104</strain>
    </source>
</reference>
<dbReference type="RefSeq" id="WP_015748478.1">
    <property type="nucleotide sequence ID" value="NC_013235.1"/>
</dbReference>
<reference evidence="3" key="1">
    <citation type="submission" date="2009-09" db="EMBL/GenBank/DDBJ databases">
        <title>The complete genome of Nakamurella multipartita DSM 44233.</title>
        <authorList>
            <consortium name="US DOE Joint Genome Institute (JGI-PGF)"/>
            <person name="Lucas S."/>
            <person name="Copeland A."/>
            <person name="Lapidus A."/>
            <person name="Glavina del Rio T."/>
            <person name="Dalin E."/>
            <person name="Tice H."/>
            <person name="Bruce D."/>
            <person name="Goodwin L."/>
            <person name="Pitluck S."/>
            <person name="Kyrpides N."/>
            <person name="Mavromatis K."/>
            <person name="Ivanova N."/>
            <person name="Ovchinnikova G."/>
            <person name="Sims D."/>
            <person name="Meincke L."/>
            <person name="Brettin T."/>
            <person name="Detter J.C."/>
            <person name="Han C."/>
            <person name="Larimer F."/>
            <person name="Land M."/>
            <person name="Hauser L."/>
            <person name="Markowitz V."/>
            <person name="Cheng J.-F."/>
            <person name="Hugenholtz P."/>
            <person name="Woyke T."/>
            <person name="Wu D."/>
            <person name="Klenk H.-P."/>
            <person name="Eisen J.A."/>
        </authorList>
    </citation>
    <scope>NUCLEOTIDE SEQUENCE [LARGE SCALE GENOMIC DNA]</scope>
    <source>
        <strain evidence="3">ATCC 700099 / DSM 44233 / CIP 104796 / JCM 9543 / NBRC 105858 / Y-104</strain>
    </source>
</reference>
<dbReference type="AlphaFoldDB" id="C8XD08"/>
<accession>C8XD08</accession>
<feature type="transmembrane region" description="Helical" evidence="1">
    <location>
        <begin position="37"/>
        <end position="56"/>
    </location>
</feature>
<name>C8XD08_NAKMY</name>
<sequence>MTAPLVLAIAIDSLVIAVLAVVVVARRVPRPRWLQAAAWMLQLLLLVQAGLAGLAIVTGRGPAEPGLFLAYAAVAVVLLPVCGAMSTGDRVRTGQDIRLAVAAIAGLVVQWRLVATWRSGG</sequence>
<protein>
    <submittedName>
        <fullName evidence="2">Uncharacterized protein</fullName>
    </submittedName>
</protein>
<evidence type="ECO:0000313" key="3">
    <source>
        <dbReference type="Proteomes" id="UP000002218"/>
    </source>
</evidence>